<dbReference type="Proteomes" id="UP001497516">
    <property type="component" value="Chromosome 6"/>
</dbReference>
<keyword evidence="3" id="KW-1185">Reference proteome</keyword>
<accession>A0AAV2FCI1</accession>
<proteinExistence type="predicted"/>
<reference evidence="2 3" key="1">
    <citation type="submission" date="2024-04" db="EMBL/GenBank/DDBJ databases">
        <authorList>
            <person name="Fracassetti M."/>
        </authorList>
    </citation>
    <scope>NUCLEOTIDE SEQUENCE [LARGE SCALE GENOMIC DNA]</scope>
</reference>
<evidence type="ECO:0000256" key="1">
    <source>
        <dbReference type="SAM" id="MobiDB-lite"/>
    </source>
</evidence>
<feature type="region of interest" description="Disordered" evidence="1">
    <location>
        <begin position="64"/>
        <end position="85"/>
    </location>
</feature>
<evidence type="ECO:0000313" key="2">
    <source>
        <dbReference type="EMBL" id="CAL1395150.1"/>
    </source>
</evidence>
<feature type="compositionally biased region" description="Polar residues" evidence="1">
    <location>
        <begin position="1"/>
        <end position="15"/>
    </location>
</feature>
<dbReference type="EMBL" id="OZ034819">
    <property type="protein sequence ID" value="CAL1395150.1"/>
    <property type="molecule type" value="Genomic_DNA"/>
</dbReference>
<sequence length="85" mass="9376">MRAATLSQPKASFSPTGHRIQPYVAPLGMPHNSSDRASTSLQGGTDAEWHALSCLLPVISWEVAHQQQNSKPSPEQKSLEHMWLE</sequence>
<protein>
    <submittedName>
        <fullName evidence="2">Uncharacterized protein</fullName>
    </submittedName>
</protein>
<feature type="compositionally biased region" description="Polar residues" evidence="1">
    <location>
        <begin position="65"/>
        <end position="76"/>
    </location>
</feature>
<name>A0AAV2FCI1_9ROSI</name>
<gene>
    <name evidence="2" type="ORF">LTRI10_LOCUS35603</name>
</gene>
<feature type="region of interest" description="Disordered" evidence="1">
    <location>
        <begin position="1"/>
        <end position="44"/>
    </location>
</feature>
<dbReference type="AlphaFoldDB" id="A0AAV2FCI1"/>
<feature type="compositionally biased region" description="Polar residues" evidence="1">
    <location>
        <begin position="31"/>
        <end position="43"/>
    </location>
</feature>
<evidence type="ECO:0000313" key="3">
    <source>
        <dbReference type="Proteomes" id="UP001497516"/>
    </source>
</evidence>
<organism evidence="2 3">
    <name type="scientific">Linum trigynum</name>
    <dbReference type="NCBI Taxonomy" id="586398"/>
    <lineage>
        <taxon>Eukaryota</taxon>
        <taxon>Viridiplantae</taxon>
        <taxon>Streptophyta</taxon>
        <taxon>Embryophyta</taxon>
        <taxon>Tracheophyta</taxon>
        <taxon>Spermatophyta</taxon>
        <taxon>Magnoliopsida</taxon>
        <taxon>eudicotyledons</taxon>
        <taxon>Gunneridae</taxon>
        <taxon>Pentapetalae</taxon>
        <taxon>rosids</taxon>
        <taxon>fabids</taxon>
        <taxon>Malpighiales</taxon>
        <taxon>Linaceae</taxon>
        <taxon>Linum</taxon>
    </lineage>
</organism>